<dbReference type="InterPro" id="IPR003829">
    <property type="entry name" value="Pirin_N_dom"/>
</dbReference>
<evidence type="ECO:0000313" key="6">
    <source>
        <dbReference type="Proteomes" id="UP001300015"/>
    </source>
</evidence>
<evidence type="ECO:0000256" key="1">
    <source>
        <dbReference type="ARBA" id="ARBA00008416"/>
    </source>
</evidence>
<dbReference type="InterPro" id="IPR011051">
    <property type="entry name" value="RmlC_Cupin_sf"/>
</dbReference>
<dbReference type="EMBL" id="JANIET010000001">
    <property type="protein sequence ID" value="MCQ8227674.1"/>
    <property type="molecule type" value="Genomic_DNA"/>
</dbReference>
<dbReference type="Pfam" id="PF02678">
    <property type="entry name" value="Pirin"/>
    <property type="match status" value="1"/>
</dbReference>
<dbReference type="RefSeq" id="WP_256696417.1">
    <property type="nucleotide sequence ID" value="NZ_JANIES010000001.1"/>
</dbReference>
<comment type="caution">
    <text evidence="5">The sequence shown here is derived from an EMBL/GenBank/DDBJ whole genome shotgun (WGS) entry which is preliminary data.</text>
</comment>
<dbReference type="Pfam" id="PF17954">
    <property type="entry name" value="Pirin_C_2"/>
    <property type="match status" value="1"/>
</dbReference>
<dbReference type="PANTHER" id="PTHR43212">
    <property type="entry name" value="QUERCETIN 2,3-DIOXYGENASE"/>
    <property type="match status" value="1"/>
</dbReference>
<name>A0ABT1VM54_9GAMM</name>
<sequence>MNILRAQRDQLFEYGPFNIRRQRPGEAFGPLEIIDQMTLQLDATIPLHSHQDSEIFSYVWRGSLMHSTELGETHSLNAKRALLLSAGSGIRFAESAPFIETEMLQATIRPAQTGGEPQVNTFTRAEGAPVNAWTLLAGPHGSEAPLPLNQTIYIYDLKLERGQQVDVPQRTGFSSWITVLDGIVRMDNERLHKGDSVSDTAPLPALTGERDATLIAFLVQEGALNPSSP</sequence>
<comment type="similarity">
    <text evidence="1 2">Belongs to the pirin family.</text>
</comment>
<accession>A0ABT1VM54</accession>
<keyword evidence="6" id="KW-1185">Reference proteome</keyword>
<dbReference type="InterPro" id="IPR041602">
    <property type="entry name" value="Quercetinase_C"/>
</dbReference>
<protein>
    <submittedName>
        <fullName evidence="5">Pirin family protein</fullName>
    </submittedName>
</protein>
<organism evidence="5 6">
    <name type="scientific">Pantoea trifolii</name>
    <dbReference type="NCBI Taxonomy" id="2968030"/>
    <lineage>
        <taxon>Bacteria</taxon>
        <taxon>Pseudomonadati</taxon>
        <taxon>Pseudomonadota</taxon>
        <taxon>Gammaproteobacteria</taxon>
        <taxon>Enterobacterales</taxon>
        <taxon>Erwiniaceae</taxon>
        <taxon>Pantoea</taxon>
    </lineage>
</organism>
<dbReference type="Gene3D" id="2.60.120.10">
    <property type="entry name" value="Jelly Rolls"/>
    <property type="match status" value="2"/>
</dbReference>
<proteinExistence type="inferred from homology"/>
<reference evidence="5 6" key="1">
    <citation type="submission" date="2022-07" db="EMBL/GenBank/DDBJ databases">
        <title>Pantoea trifolii sp. nov. isolated from root nodules of Trifolium rubens.</title>
        <authorList>
            <person name="Kalita M."/>
            <person name="Wdowiak-Wrobel S."/>
            <person name="Marek-Kozaczuk M."/>
            <person name="Palusinska-Szysz M."/>
            <person name="Sokolowski W."/>
            <person name="Coutinho T."/>
            <person name="Hlahane L."/>
        </authorList>
    </citation>
    <scope>NUCLEOTIDE SEQUENCE [LARGE SCALE GENOMIC DNA]</scope>
    <source>
        <strain evidence="5 6">MMK2</strain>
    </source>
</reference>
<dbReference type="InterPro" id="IPR012093">
    <property type="entry name" value="Pirin"/>
</dbReference>
<dbReference type="InterPro" id="IPR014710">
    <property type="entry name" value="RmlC-like_jellyroll"/>
</dbReference>
<dbReference type="SUPFAM" id="SSF51182">
    <property type="entry name" value="RmlC-like cupins"/>
    <property type="match status" value="1"/>
</dbReference>
<evidence type="ECO:0000259" key="3">
    <source>
        <dbReference type="Pfam" id="PF02678"/>
    </source>
</evidence>
<evidence type="ECO:0000256" key="2">
    <source>
        <dbReference type="RuleBase" id="RU003457"/>
    </source>
</evidence>
<evidence type="ECO:0000259" key="4">
    <source>
        <dbReference type="Pfam" id="PF17954"/>
    </source>
</evidence>
<feature type="domain" description="Quercetin 2,3-dioxygenase C-terminal cupin" evidence="4">
    <location>
        <begin position="135"/>
        <end position="198"/>
    </location>
</feature>
<gene>
    <name evidence="5" type="ORF">NQH49_09330</name>
</gene>
<feature type="domain" description="Pirin N-terminal" evidence="3">
    <location>
        <begin position="39"/>
        <end position="98"/>
    </location>
</feature>
<evidence type="ECO:0000313" key="5">
    <source>
        <dbReference type="EMBL" id="MCQ8227674.1"/>
    </source>
</evidence>
<dbReference type="Proteomes" id="UP001300015">
    <property type="component" value="Unassembled WGS sequence"/>
</dbReference>
<dbReference type="PANTHER" id="PTHR43212:SF3">
    <property type="entry name" value="QUERCETIN 2,3-DIOXYGENASE"/>
    <property type="match status" value="1"/>
</dbReference>